<protein>
    <recommendedName>
        <fullName evidence="4">2-dehydropantoate 2-reductase</fullName>
        <ecNumber evidence="4">1.1.1.169</ecNumber>
    </recommendedName>
    <alternativeName>
        <fullName evidence="4">Ketopantoate reductase</fullName>
    </alternativeName>
</protein>
<feature type="domain" description="Ketopantoate reductase N-terminal" evidence="5">
    <location>
        <begin position="4"/>
        <end position="104"/>
    </location>
</feature>
<dbReference type="NCBIfam" id="TIGR00745">
    <property type="entry name" value="apbA_panE"/>
    <property type="match status" value="1"/>
</dbReference>
<organism evidence="7 8">
    <name type="scientific">Baekduia soli</name>
    <dbReference type="NCBI Taxonomy" id="496014"/>
    <lineage>
        <taxon>Bacteria</taxon>
        <taxon>Bacillati</taxon>
        <taxon>Actinomycetota</taxon>
        <taxon>Thermoleophilia</taxon>
        <taxon>Solirubrobacterales</taxon>
        <taxon>Baekduiaceae</taxon>
        <taxon>Baekduia</taxon>
    </lineage>
</organism>
<dbReference type="InterPro" id="IPR013332">
    <property type="entry name" value="KPR_N"/>
</dbReference>
<evidence type="ECO:0000313" key="7">
    <source>
        <dbReference type="EMBL" id="QEC49504.1"/>
    </source>
</evidence>
<evidence type="ECO:0000256" key="4">
    <source>
        <dbReference type="RuleBase" id="RU362068"/>
    </source>
</evidence>
<dbReference type="UniPathway" id="UPA00028">
    <property type="reaction ID" value="UER00004"/>
</dbReference>
<dbReference type="FunFam" id="1.10.1040.10:FF:000017">
    <property type="entry name" value="2-dehydropantoate 2-reductase"/>
    <property type="match status" value="1"/>
</dbReference>
<evidence type="ECO:0000256" key="1">
    <source>
        <dbReference type="ARBA" id="ARBA00007870"/>
    </source>
</evidence>
<comment type="similarity">
    <text evidence="1 4">Belongs to the ketopantoate reductase family.</text>
</comment>
<proteinExistence type="inferred from homology"/>
<sequence length="324" mass="33304">MRLAIFGAGAIGTWLGAALTACGEDVTLIGRGAHLEALRRHGAVLDDGATRTTVAVRAVGPEAAVGPVDCVVLAVKAHDLAACGPVVEPLLGPGTTLVAAQNGLPWWYFHRAGGPHDGRRVHAVDPGGVVGDVLVPERVLGAVVYLGAGIPEPGVVVTRPEAGLVLGEPSGPVSERLEAVATVLERAGFPVRRSTDIRTELWTKLMGNASFNLMSVLTRAGLRTMATDAGTGPLVAAVMAETVEIARACGADPRISVAERLALAARLGDHKPSTLQDLEAGKRLELDALGAAVVELADLTGVAAPALRTVYALADLQARTLGLR</sequence>
<dbReference type="GO" id="GO:0008677">
    <property type="term" value="F:2-dehydropantoate 2-reductase activity"/>
    <property type="evidence" value="ECO:0007669"/>
    <property type="project" value="UniProtKB-EC"/>
</dbReference>
<evidence type="ECO:0000259" key="5">
    <source>
        <dbReference type="Pfam" id="PF02558"/>
    </source>
</evidence>
<dbReference type="PROSITE" id="PS51257">
    <property type="entry name" value="PROKAR_LIPOPROTEIN"/>
    <property type="match status" value="1"/>
</dbReference>
<dbReference type="SUPFAM" id="SSF48179">
    <property type="entry name" value="6-phosphogluconate dehydrogenase C-terminal domain-like"/>
    <property type="match status" value="1"/>
</dbReference>
<dbReference type="InterPro" id="IPR036291">
    <property type="entry name" value="NAD(P)-bd_dom_sf"/>
</dbReference>
<dbReference type="Pfam" id="PF08546">
    <property type="entry name" value="ApbA_C"/>
    <property type="match status" value="1"/>
</dbReference>
<evidence type="ECO:0000256" key="3">
    <source>
        <dbReference type="ARBA" id="ARBA00023002"/>
    </source>
</evidence>
<dbReference type="InterPro" id="IPR008927">
    <property type="entry name" value="6-PGluconate_DH-like_C_sf"/>
</dbReference>
<comment type="function">
    <text evidence="4">Catalyzes the NADPH-dependent reduction of ketopantoate into pantoic acid.</text>
</comment>
<dbReference type="NCBIfam" id="NF005089">
    <property type="entry name" value="PRK06522.1-4"/>
    <property type="match status" value="1"/>
</dbReference>
<evidence type="ECO:0000313" key="8">
    <source>
        <dbReference type="Proteomes" id="UP000321805"/>
    </source>
</evidence>
<dbReference type="RefSeq" id="WP_146921870.1">
    <property type="nucleotide sequence ID" value="NZ_CP042430.1"/>
</dbReference>
<comment type="pathway">
    <text evidence="4">Cofactor biosynthesis; (R)-pantothenate biosynthesis; (R)-pantoate from 3-methyl-2-oxobutanoate: step 2/2.</text>
</comment>
<dbReference type="Gene3D" id="1.10.1040.10">
    <property type="entry name" value="N-(1-d-carboxylethyl)-l-norvaline Dehydrogenase, domain 2"/>
    <property type="match status" value="1"/>
</dbReference>
<gene>
    <name evidence="7" type="ORF">FSW04_19320</name>
</gene>
<dbReference type="Gene3D" id="3.40.50.720">
    <property type="entry name" value="NAD(P)-binding Rossmann-like Domain"/>
    <property type="match status" value="1"/>
</dbReference>
<dbReference type="InterPro" id="IPR051402">
    <property type="entry name" value="KPR-Related"/>
</dbReference>
<dbReference type="AlphaFoldDB" id="A0A5B8U8W6"/>
<dbReference type="OrthoDB" id="9796561at2"/>
<dbReference type="InterPro" id="IPR013328">
    <property type="entry name" value="6PGD_dom2"/>
</dbReference>
<evidence type="ECO:0000256" key="2">
    <source>
        <dbReference type="ARBA" id="ARBA00022857"/>
    </source>
</evidence>
<dbReference type="PANTHER" id="PTHR21708">
    <property type="entry name" value="PROBABLE 2-DEHYDROPANTOATE 2-REDUCTASE"/>
    <property type="match status" value="1"/>
</dbReference>
<accession>A0A5B8U8W6</accession>
<evidence type="ECO:0000259" key="6">
    <source>
        <dbReference type="Pfam" id="PF08546"/>
    </source>
</evidence>
<feature type="domain" description="Ketopantoate reductase C-terminal" evidence="6">
    <location>
        <begin position="196"/>
        <end position="315"/>
    </location>
</feature>
<dbReference type="EC" id="1.1.1.169" evidence="4"/>
<keyword evidence="8" id="KW-1185">Reference proteome</keyword>
<dbReference type="InterPro" id="IPR013752">
    <property type="entry name" value="KPA_reductase"/>
</dbReference>
<comment type="catalytic activity">
    <reaction evidence="4">
        <text>(R)-pantoate + NADP(+) = 2-dehydropantoate + NADPH + H(+)</text>
        <dbReference type="Rhea" id="RHEA:16233"/>
        <dbReference type="ChEBI" id="CHEBI:11561"/>
        <dbReference type="ChEBI" id="CHEBI:15378"/>
        <dbReference type="ChEBI" id="CHEBI:15980"/>
        <dbReference type="ChEBI" id="CHEBI:57783"/>
        <dbReference type="ChEBI" id="CHEBI:58349"/>
        <dbReference type="EC" id="1.1.1.169"/>
    </reaction>
</comment>
<keyword evidence="3 4" id="KW-0560">Oxidoreductase</keyword>
<dbReference type="EMBL" id="CP042430">
    <property type="protein sequence ID" value="QEC49504.1"/>
    <property type="molecule type" value="Genomic_DNA"/>
</dbReference>
<dbReference type="KEGG" id="bsol:FSW04_19320"/>
<dbReference type="InterPro" id="IPR003710">
    <property type="entry name" value="ApbA"/>
</dbReference>
<keyword evidence="4" id="KW-0566">Pantothenate biosynthesis</keyword>
<dbReference type="GO" id="GO:0015940">
    <property type="term" value="P:pantothenate biosynthetic process"/>
    <property type="evidence" value="ECO:0007669"/>
    <property type="project" value="UniProtKB-UniPathway"/>
</dbReference>
<dbReference type="Pfam" id="PF02558">
    <property type="entry name" value="ApbA"/>
    <property type="match status" value="1"/>
</dbReference>
<dbReference type="PANTHER" id="PTHR21708:SF45">
    <property type="entry name" value="2-DEHYDROPANTOATE 2-REDUCTASE"/>
    <property type="match status" value="1"/>
</dbReference>
<dbReference type="SUPFAM" id="SSF51735">
    <property type="entry name" value="NAD(P)-binding Rossmann-fold domains"/>
    <property type="match status" value="1"/>
</dbReference>
<dbReference type="GO" id="GO:0005737">
    <property type="term" value="C:cytoplasm"/>
    <property type="evidence" value="ECO:0007669"/>
    <property type="project" value="TreeGrafter"/>
</dbReference>
<reference evidence="7 8" key="1">
    <citation type="journal article" date="2018" name="J. Microbiol.">
        <title>Baekduia soli gen. nov., sp. nov., a novel bacterium isolated from the soil of Baekdu Mountain and proposal of a novel family name, Baekduiaceae fam. nov.</title>
        <authorList>
            <person name="An D.S."/>
            <person name="Siddiqi M.Z."/>
            <person name="Kim K.H."/>
            <person name="Yu H.S."/>
            <person name="Im W.T."/>
        </authorList>
    </citation>
    <scope>NUCLEOTIDE SEQUENCE [LARGE SCALE GENOMIC DNA]</scope>
    <source>
        <strain evidence="7 8">BR7-21</strain>
    </source>
</reference>
<keyword evidence="2 4" id="KW-0521">NADP</keyword>
<dbReference type="Proteomes" id="UP000321805">
    <property type="component" value="Chromosome"/>
</dbReference>
<name>A0A5B8U8W6_9ACTN</name>